<dbReference type="GO" id="GO:0033331">
    <property type="term" value="P:ent-kaurene metabolic process"/>
    <property type="evidence" value="ECO:0007669"/>
    <property type="project" value="UniProtKB-ARBA"/>
</dbReference>
<dbReference type="EMBL" id="MW752874">
    <property type="protein sequence ID" value="QTW97444.1"/>
    <property type="molecule type" value="mRNA"/>
</dbReference>
<protein>
    <recommendedName>
        <fullName evidence="5">ent-kaurene synthase</fullName>
        <ecNumber evidence="5">4.2.3.19</ecNumber>
    </recommendedName>
</protein>
<reference evidence="8" key="1">
    <citation type="journal article" date="2021" name="New Phytol.">
        <title>Discovery and modulation of diterpenoid metabolism improves glandular trichome formation, artemisinin production and stress resilience in Artemisia annua.</title>
        <authorList>
            <person name="Chen R."/>
            <person name="Bu Y."/>
            <person name="Ren J."/>
            <person name="Pelot K.A."/>
            <person name="Hu X."/>
            <person name="Diao Y."/>
            <person name="Chen W."/>
            <person name="Zerbe P."/>
            <person name="Zhang L."/>
        </authorList>
    </citation>
    <scope>NUCLEOTIDE SEQUENCE</scope>
</reference>
<dbReference type="Gene3D" id="1.50.10.130">
    <property type="entry name" value="Terpene synthase, N-terminal domain"/>
    <property type="match status" value="1"/>
</dbReference>
<dbReference type="InterPro" id="IPR050148">
    <property type="entry name" value="Terpene_synthase-like"/>
</dbReference>
<evidence type="ECO:0000256" key="3">
    <source>
        <dbReference type="ARBA" id="ARBA00022842"/>
    </source>
</evidence>
<dbReference type="InterPro" id="IPR005630">
    <property type="entry name" value="Terpene_synthase_metal-bd"/>
</dbReference>
<dbReference type="Pfam" id="PF03936">
    <property type="entry name" value="Terpene_synth_C"/>
    <property type="match status" value="1"/>
</dbReference>
<dbReference type="SUPFAM" id="SSF48576">
    <property type="entry name" value="Terpenoid synthases"/>
    <property type="match status" value="1"/>
</dbReference>
<evidence type="ECO:0000256" key="2">
    <source>
        <dbReference type="ARBA" id="ARBA00022723"/>
    </source>
</evidence>
<feature type="domain" description="Terpene synthase metal-binding" evidence="7">
    <location>
        <begin position="541"/>
        <end position="647"/>
    </location>
</feature>
<accession>A0A8B0RHV1</accession>
<dbReference type="GO" id="GO:0009686">
    <property type="term" value="P:gibberellin biosynthetic process"/>
    <property type="evidence" value="ECO:0007669"/>
    <property type="project" value="TreeGrafter"/>
</dbReference>
<dbReference type="FunFam" id="1.50.10.130:FF:000002">
    <property type="entry name" value="Ent-copalyl diphosphate synthase, chloroplastic"/>
    <property type="match status" value="1"/>
</dbReference>
<proteinExistence type="evidence at transcript level"/>
<evidence type="ECO:0000259" key="6">
    <source>
        <dbReference type="Pfam" id="PF01397"/>
    </source>
</evidence>
<evidence type="ECO:0000313" key="8">
    <source>
        <dbReference type="EMBL" id="QTW97444.1"/>
    </source>
</evidence>
<dbReference type="SUPFAM" id="SSF48239">
    <property type="entry name" value="Terpenoid cyclases/Protein prenyltransferases"/>
    <property type="match status" value="2"/>
</dbReference>
<dbReference type="Gene3D" id="1.10.600.10">
    <property type="entry name" value="Farnesyl Diphosphate Synthase"/>
    <property type="match status" value="1"/>
</dbReference>
<dbReference type="GO" id="GO:0009899">
    <property type="term" value="F:ent-kaurene synthase activity"/>
    <property type="evidence" value="ECO:0007669"/>
    <property type="project" value="UniProtKB-EC"/>
</dbReference>
<dbReference type="GO" id="GO:0009507">
    <property type="term" value="C:chloroplast"/>
    <property type="evidence" value="ECO:0007669"/>
    <property type="project" value="TreeGrafter"/>
</dbReference>
<dbReference type="GO" id="GO:0000287">
    <property type="term" value="F:magnesium ion binding"/>
    <property type="evidence" value="ECO:0007669"/>
    <property type="project" value="InterPro"/>
</dbReference>
<dbReference type="SFLD" id="SFLDG01014">
    <property type="entry name" value="Terpene_Cyclase_Like_1_N-term"/>
    <property type="match status" value="1"/>
</dbReference>
<dbReference type="PANTHER" id="PTHR31739">
    <property type="entry name" value="ENT-COPALYL DIPHOSPHATE SYNTHASE, CHLOROPLASTIC"/>
    <property type="match status" value="1"/>
</dbReference>
<keyword evidence="3" id="KW-0460">Magnesium</keyword>
<dbReference type="FunFam" id="1.50.10.160:FF:000001">
    <property type="entry name" value="Ent-copalyl diphosphate synthase"/>
    <property type="match status" value="1"/>
</dbReference>
<dbReference type="PANTHER" id="PTHR31739:SF4">
    <property type="entry name" value="ENT-COPALYL DIPHOSPHATE SYNTHASE, CHLOROPLASTIC"/>
    <property type="match status" value="1"/>
</dbReference>
<comment type="catalytic activity">
    <reaction evidence="4">
        <text>ent-copalyl diphosphate = ent-kaur-16-ene + diphosphate</text>
        <dbReference type="Rhea" id="RHEA:22220"/>
        <dbReference type="ChEBI" id="CHEBI:15415"/>
        <dbReference type="ChEBI" id="CHEBI:33019"/>
        <dbReference type="ChEBI" id="CHEBI:58553"/>
        <dbReference type="EC" id="4.2.3.19"/>
    </reaction>
    <physiologicalReaction direction="left-to-right" evidence="4">
        <dbReference type="Rhea" id="RHEA:22221"/>
    </physiologicalReaction>
</comment>
<sequence>MIKLNMKIITSPPPSTATATTAATFHLQISPTTTSPYPPHGGNKVSNLRCKAFYKLSNKEVLQLSFVDKQHAVTTKYVESIKSIFNTMDDGKISPSAYDTAWVALIKDVDGQNGGPQFPSCLQWIANHQLPDGSWGEPLMFSAFDRLLNTLACVIALTFWNIYPDKCGKGINFVNENMNKLGDEKEEHMTPGFELVFPSLIELAHKLEIKVPTDSPVLKMIYARQDMKLAKIPKEILHKIPTIMLYSLEGMKDLEWDKLLKLQSKNGSFLSSPAATAFAFMQTKDQKCLAYLTNLVAKFKGGVPNAYPVDMYERIWIVDRLQRLGIARYFHSEIKDCVDYIYRYWDEQGVGFARNCNVPDLDDTAMAFRVLRTNGYQISPDVFQHFKKDRQFVCYPGQSTETVTVMLSLYRASQVLFPGEKILNEAKNFSHKFLTEKRSANKILDRWIITKDLSSEITYVLDVPWYASLPRLEARYYLDQYGGEDDVWIAKTLYRMGNICNSKYLDMAKLDYNHCQAIHQLEWSQIQKWYAHLKVEERFHTRLLWSYYLAAASIFEPERCIERVAWAKTAVICDIITSFYTSPGFSNDDMQAFADEFANPQHHKKDGKPWHVVLEALHDTLKQISSEAHVALGIDIHPHLYRAWTSWLLRLQEQGNHIGGEAELIVQVINISSGRWLAEEPLSHPQYQLLSSITNNLCNQISRKEKSMVCSQFESKMQELVQLVLCDSSHDLDADLKGTFLTVAKTFYYKAYFDPESINCHIGRVLFENVI</sequence>
<evidence type="ECO:0000256" key="5">
    <source>
        <dbReference type="ARBA" id="ARBA00066670"/>
    </source>
</evidence>
<name>A0A8B0RHV1_ARTAN</name>
<dbReference type="AlphaFoldDB" id="A0A8B0RHV1"/>
<feature type="domain" description="Terpene synthase N-terminal" evidence="6">
    <location>
        <begin position="255"/>
        <end position="461"/>
    </location>
</feature>
<organism evidence="8">
    <name type="scientific">Artemisia annua</name>
    <name type="common">Sweet wormwood</name>
    <dbReference type="NCBI Taxonomy" id="35608"/>
    <lineage>
        <taxon>Eukaryota</taxon>
        <taxon>Viridiplantae</taxon>
        <taxon>Streptophyta</taxon>
        <taxon>Embryophyta</taxon>
        <taxon>Tracheophyta</taxon>
        <taxon>Spermatophyta</taxon>
        <taxon>Magnoliopsida</taxon>
        <taxon>eudicotyledons</taxon>
        <taxon>Gunneridae</taxon>
        <taxon>Pentapetalae</taxon>
        <taxon>asterids</taxon>
        <taxon>campanulids</taxon>
        <taxon>Asterales</taxon>
        <taxon>Asteraceae</taxon>
        <taxon>Asteroideae</taxon>
        <taxon>Anthemideae</taxon>
        <taxon>Artemisiinae</taxon>
        <taxon>Artemisia</taxon>
    </lineage>
</organism>
<dbReference type="Pfam" id="PF01397">
    <property type="entry name" value="Terpene_synth"/>
    <property type="match status" value="1"/>
</dbReference>
<dbReference type="InterPro" id="IPR008949">
    <property type="entry name" value="Isoprenoid_synthase_dom_sf"/>
</dbReference>
<dbReference type="InterPro" id="IPR008930">
    <property type="entry name" value="Terpenoid_cyclase/PrenylTrfase"/>
</dbReference>
<comment type="cofactor">
    <cofactor evidence="1">
        <name>Mg(2+)</name>
        <dbReference type="ChEBI" id="CHEBI:18420"/>
    </cofactor>
</comment>
<dbReference type="InterPro" id="IPR036965">
    <property type="entry name" value="Terpene_synth_N_sf"/>
</dbReference>
<evidence type="ECO:0000256" key="4">
    <source>
        <dbReference type="ARBA" id="ARBA00050853"/>
    </source>
</evidence>
<evidence type="ECO:0000259" key="7">
    <source>
        <dbReference type="Pfam" id="PF03936"/>
    </source>
</evidence>
<keyword evidence="2" id="KW-0479">Metal-binding</keyword>
<dbReference type="Gene3D" id="1.50.10.160">
    <property type="match status" value="1"/>
</dbReference>
<dbReference type="EC" id="4.2.3.19" evidence="5"/>
<evidence type="ECO:0000256" key="1">
    <source>
        <dbReference type="ARBA" id="ARBA00001946"/>
    </source>
</evidence>
<dbReference type="InterPro" id="IPR001906">
    <property type="entry name" value="Terpene_synth_N"/>
</dbReference>